<keyword evidence="2" id="KW-1185">Reference proteome</keyword>
<name>A0A835H8K1_9MAGN</name>
<dbReference type="AlphaFoldDB" id="A0A835H8K1"/>
<protein>
    <recommendedName>
        <fullName evidence="3">Phylloplanin</fullName>
    </recommendedName>
</protein>
<dbReference type="Proteomes" id="UP000631114">
    <property type="component" value="Unassembled WGS sequence"/>
</dbReference>
<dbReference type="PANTHER" id="PTHR34458">
    <property type="entry name" value="POLLEN OLE E 1 ALLERGEN AND EXTENSIN FAMILY PROTEIN-RELATED"/>
    <property type="match status" value="1"/>
</dbReference>
<proteinExistence type="predicted"/>
<dbReference type="InterPro" id="IPR040404">
    <property type="entry name" value="Phylloplanin-like"/>
</dbReference>
<evidence type="ECO:0000313" key="1">
    <source>
        <dbReference type="EMBL" id="KAF9593702.1"/>
    </source>
</evidence>
<comment type="caution">
    <text evidence="1">The sequence shown here is derived from an EMBL/GenBank/DDBJ whole genome shotgun (WGS) entry which is preliminary data.</text>
</comment>
<dbReference type="OrthoDB" id="905355at2759"/>
<sequence length="194" mass="20493">MEEDARESFYIGGKTFCKAWSVKLYFHRPGPPTRNGFAYLHGDEGGCDASWQGWKVVGLATPLAKAQLGVSLPGLIRIQGTLFCTINGNSVNGTATPVFPNAAVLLQCGSGNIVVASSITNTSTGQFTILLVTSEFLVSSVLNNCRLLVNTTLATCNVSLGTGLLSSPLQFIGNTVQGVLTITDLVPLLFKLLP</sequence>
<gene>
    <name evidence="1" type="ORF">IFM89_024640</name>
</gene>
<evidence type="ECO:0008006" key="3">
    <source>
        <dbReference type="Google" id="ProtNLM"/>
    </source>
</evidence>
<dbReference type="EMBL" id="JADFTS010000008">
    <property type="protein sequence ID" value="KAF9593702.1"/>
    <property type="molecule type" value="Genomic_DNA"/>
</dbReference>
<reference evidence="1 2" key="1">
    <citation type="submission" date="2020-10" db="EMBL/GenBank/DDBJ databases">
        <title>The Coptis chinensis genome and diversification of protoberbering-type alkaloids.</title>
        <authorList>
            <person name="Wang B."/>
            <person name="Shu S."/>
            <person name="Song C."/>
            <person name="Liu Y."/>
        </authorList>
    </citation>
    <scope>NUCLEOTIDE SEQUENCE [LARGE SCALE GENOMIC DNA]</scope>
    <source>
        <strain evidence="1">HL-2020</strain>
        <tissue evidence="1">Leaf</tissue>
    </source>
</reference>
<accession>A0A835H8K1</accession>
<organism evidence="1 2">
    <name type="scientific">Coptis chinensis</name>
    <dbReference type="NCBI Taxonomy" id="261450"/>
    <lineage>
        <taxon>Eukaryota</taxon>
        <taxon>Viridiplantae</taxon>
        <taxon>Streptophyta</taxon>
        <taxon>Embryophyta</taxon>
        <taxon>Tracheophyta</taxon>
        <taxon>Spermatophyta</taxon>
        <taxon>Magnoliopsida</taxon>
        <taxon>Ranunculales</taxon>
        <taxon>Ranunculaceae</taxon>
        <taxon>Coptidoideae</taxon>
        <taxon>Coptis</taxon>
    </lineage>
</organism>
<dbReference type="PANTHER" id="PTHR34458:SF5">
    <property type="entry name" value="POLLEN OLE E 1 ALLERGEN AND EXTENSIN FAMILY PROTEIN"/>
    <property type="match status" value="1"/>
</dbReference>
<evidence type="ECO:0000313" key="2">
    <source>
        <dbReference type="Proteomes" id="UP000631114"/>
    </source>
</evidence>